<dbReference type="InterPro" id="IPR012430">
    <property type="entry name" value="TMEM43_fam"/>
</dbReference>
<reference evidence="2" key="1">
    <citation type="submission" date="2016-10" db="EMBL/GenBank/DDBJ databases">
        <authorList>
            <person name="Benchimol M."/>
            <person name="Almeida L.G."/>
            <person name="Vasconcelos A.T."/>
            <person name="Perreira-Neves A."/>
            <person name="Rosa I.A."/>
            <person name="Tasca T."/>
            <person name="Bogo M.R."/>
            <person name="de Souza W."/>
        </authorList>
    </citation>
    <scope>NUCLEOTIDE SEQUENCE [LARGE SCALE GENOMIC DNA]</scope>
    <source>
        <strain evidence="2">K</strain>
    </source>
</reference>
<feature type="transmembrane region" description="Helical" evidence="1">
    <location>
        <begin position="369"/>
        <end position="388"/>
    </location>
</feature>
<gene>
    <name evidence="2" type="ORF">TRFO_15567</name>
</gene>
<proteinExistence type="predicted"/>
<keyword evidence="3" id="KW-1185">Reference proteome</keyword>
<keyword evidence="1" id="KW-0812">Transmembrane</keyword>
<dbReference type="RefSeq" id="XP_068367200.1">
    <property type="nucleotide sequence ID" value="XM_068498465.1"/>
</dbReference>
<dbReference type="Proteomes" id="UP000179807">
    <property type="component" value="Unassembled WGS sequence"/>
</dbReference>
<dbReference type="EMBL" id="MLAK01000422">
    <property type="protein sequence ID" value="OHT14064.1"/>
    <property type="molecule type" value="Genomic_DNA"/>
</dbReference>
<dbReference type="Pfam" id="PF07787">
    <property type="entry name" value="TMEM43"/>
    <property type="match status" value="1"/>
</dbReference>
<evidence type="ECO:0000256" key="1">
    <source>
        <dbReference type="SAM" id="Phobius"/>
    </source>
</evidence>
<dbReference type="AlphaFoldDB" id="A0A1J4KT55"/>
<dbReference type="GeneID" id="94833169"/>
<name>A0A1J4KT55_9EUKA</name>
<evidence type="ECO:0000313" key="3">
    <source>
        <dbReference type="Proteomes" id="UP000179807"/>
    </source>
</evidence>
<accession>A0A1J4KT55</accession>
<comment type="caution">
    <text evidence="2">The sequence shown here is derived from an EMBL/GenBank/DDBJ whole genome shotgun (WGS) entry which is preliminary data.</text>
</comment>
<feature type="transmembrane region" description="Helical" evidence="1">
    <location>
        <begin position="341"/>
        <end position="360"/>
    </location>
</feature>
<feature type="transmembrane region" description="Helical" evidence="1">
    <location>
        <begin position="394"/>
        <end position="414"/>
    </location>
</feature>
<keyword evidence="1" id="KW-0472">Membrane</keyword>
<protein>
    <submittedName>
        <fullName evidence="2">Uncharacterized protein</fullName>
    </submittedName>
</protein>
<feature type="transmembrane region" description="Helical" evidence="1">
    <location>
        <begin position="20"/>
        <end position="38"/>
    </location>
</feature>
<keyword evidence="1" id="KW-1133">Transmembrane helix</keyword>
<sequence length="431" mass="51769">MSNEKVVWPFYYSKFPNKYFSEFIWPNMLINFFMIFFNNLPVYKVVRLVFTLLLYCLLEINNSRFPNIAEPIIRNTTKIDINDPPNITGFVYFIVKNSIYPEVQDDYFNVNCFGGRIRRTIEYCMYKVEDNLNFGFASPYPEDYFLSWVSRPINSSRFLNKNYVNPPTIHIDMTQIYQNVTYGNVTVSDKFFHNITNLFYIDPQKNGDFDNFTKSEAAKNFTYIKRGYFYYSIKGKAFLEQKLENIESKIRYNYRKIEDQELFHEANRYLFSNCNPGDVRVKFEVYAPLHATFFGYMKNFTLYPLYIDNMRFGATMRGTASLKELVYYYEPDVNENGIGDVFPILTKFYAMMVLFIYIFHRVPDQIERAYWLVVSGCINLTFRSIIWDTPFKDFHVWSKITTVVILAGNFLKFWRFRSIFQYFQHIYRMLR</sequence>
<dbReference type="VEuPathDB" id="TrichDB:TRFO_15567"/>
<evidence type="ECO:0000313" key="2">
    <source>
        <dbReference type="EMBL" id="OHT14064.1"/>
    </source>
</evidence>
<organism evidence="2 3">
    <name type="scientific">Tritrichomonas foetus</name>
    <dbReference type="NCBI Taxonomy" id="1144522"/>
    <lineage>
        <taxon>Eukaryota</taxon>
        <taxon>Metamonada</taxon>
        <taxon>Parabasalia</taxon>
        <taxon>Tritrichomonadida</taxon>
        <taxon>Tritrichomonadidae</taxon>
        <taxon>Tritrichomonas</taxon>
    </lineage>
</organism>